<sequence length="58" mass="6414">MPVAEYCYFRAVSIATIPLLGQPLSLVVPCPPLVLGLFHGVKVSGSRLIRLDRSHLRR</sequence>
<dbReference type="EMBL" id="CP036262">
    <property type="protein sequence ID" value="QDS96510.1"/>
    <property type="molecule type" value="Genomic_DNA"/>
</dbReference>
<organism evidence="1 2">
    <name type="scientific">Roseimaritima multifibrata</name>
    <dbReference type="NCBI Taxonomy" id="1930274"/>
    <lineage>
        <taxon>Bacteria</taxon>
        <taxon>Pseudomonadati</taxon>
        <taxon>Planctomycetota</taxon>
        <taxon>Planctomycetia</taxon>
        <taxon>Pirellulales</taxon>
        <taxon>Pirellulaceae</taxon>
        <taxon>Roseimaritima</taxon>
    </lineage>
</organism>
<dbReference type="Proteomes" id="UP000320672">
    <property type="component" value="Chromosome"/>
</dbReference>
<keyword evidence="2" id="KW-1185">Reference proteome</keyword>
<gene>
    <name evidence="1" type="ORF">FF011L_53220</name>
</gene>
<name>A0A517MNQ8_9BACT</name>
<dbReference type="KEGG" id="rml:FF011L_53220"/>
<dbReference type="AlphaFoldDB" id="A0A517MNQ8"/>
<protein>
    <submittedName>
        <fullName evidence="1">Uncharacterized protein</fullName>
    </submittedName>
</protein>
<evidence type="ECO:0000313" key="1">
    <source>
        <dbReference type="EMBL" id="QDS96510.1"/>
    </source>
</evidence>
<reference evidence="1 2" key="1">
    <citation type="submission" date="2019-02" db="EMBL/GenBank/DDBJ databases">
        <title>Deep-cultivation of Planctomycetes and their phenomic and genomic characterization uncovers novel biology.</title>
        <authorList>
            <person name="Wiegand S."/>
            <person name="Jogler M."/>
            <person name="Boedeker C."/>
            <person name="Pinto D."/>
            <person name="Vollmers J."/>
            <person name="Rivas-Marin E."/>
            <person name="Kohn T."/>
            <person name="Peeters S.H."/>
            <person name="Heuer A."/>
            <person name="Rast P."/>
            <person name="Oberbeckmann S."/>
            <person name="Bunk B."/>
            <person name="Jeske O."/>
            <person name="Meyerdierks A."/>
            <person name="Storesund J.E."/>
            <person name="Kallscheuer N."/>
            <person name="Luecker S."/>
            <person name="Lage O.M."/>
            <person name="Pohl T."/>
            <person name="Merkel B.J."/>
            <person name="Hornburger P."/>
            <person name="Mueller R.-W."/>
            <person name="Bruemmer F."/>
            <person name="Labrenz M."/>
            <person name="Spormann A.M."/>
            <person name="Op den Camp H."/>
            <person name="Overmann J."/>
            <person name="Amann R."/>
            <person name="Jetten M.S.M."/>
            <person name="Mascher T."/>
            <person name="Medema M.H."/>
            <person name="Devos D.P."/>
            <person name="Kaster A.-K."/>
            <person name="Ovreas L."/>
            <person name="Rohde M."/>
            <person name="Galperin M.Y."/>
            <person name="Jogler C."/>
        </authorList>
    </citation>
    <scope>NUCLEOTIDE SEQUENCE [LARGE SCALE GENOMIC DNA]</scope>
    <source>
        <strain evidence="1 2">FF011L</strain>
    </source>
</reference>
<accession>A0A517MNQ8</accession>
<evidence type="ECO:0000313" key="2">
    <source>
        <dbReference type="Proteomes" id="UP000320672"/>
    </source>
</evidence>
<proteinExistence type="predicted"/>